<organism evidence="1 2">
    <name type="scientific">Linum trigynum</name>
    <dbReference type="NCBI Taxonomy" id="586398"/>
    <lineage>
        <taxon>Eukaryota</taxon>
        <taxon>Viridiplantae</taxon>
        <taxon>Streptophyta</taxon>
        <taxon>Embryophyta</taxon>
        <taxon>Tracheophyta</taxon>
        <taxon>Spermatophyta</taxon>
        <taxon>Magnoliopsida</taxon>
        <taxon>eudicotyledons</taxon>
        <taxon>Gunneridae</taxon>
        <taxon>Pentapetalae</taxon>
        <taxon>rosids</taxon>
        <taxon>fabids</taxon>
        <taxon>Malpighiales</taxon>
        <taxon>Linaceae</taxon>
        <taxon>Linum</taxon>
    </lineage>
</organism>
<keyword evidence="2" id="KW-1185">Reference proteome</keyword>
<sequence>MSPYLFLFCVEGLSAITRKFTHEGRLQGIKVCGRAPMVTNLFFADDSIHFFECKREEGEALRDILHIYALESGQQVSLQKCELSFSDNVEEDRRKEMGEILEMQIVDHHDKYLGLPTVIGRSKKAVFSQLVDRVRKKVKMW</sequence>
<protein>
    <recommendedName>
        <fullName evidence="3">Reverse transcriptase</fullName>
    </recommendedName>
</protein>
<proteinExistence type="predicted"/>
<gene>
    <name evidence="1" type="ORF">LTRI10_LOCUS52037</name>
</gene>
<reference evidence="1 2" key="1">
    <citation type="submission" date="2024-04" db="EMBL/GenBank/DDBJ databases">
        <authorList>
            <person name="Fracassetti M."/>
        </authorList>
    </citation>
    <scope>NUCLEOTIDE SEQUENCE [LARGE SCALE GENOMIC DNA]</scope>
</reference>
<name>A0AAV2GU03_9ROSI</name>
<accession>A0AAV2GU03</accession>
<evidence type="ECO:0000313" key="1">
    <source>
        <dbReference type="EMBL" id="CAL1412765.1"/>
    </source>
</evidence>
<dbReference type="AlphaFoldDB" id="A0AAV2GU03"/>
<evidence type="ECO:0008006" key="3">
    <source>
        <dbReference type="Google" id="ProtNLM"/>
    </source>
</evidence>
<dbReference type="Proteomes" id="UP001497516">
    <property type="component" value="Chromosome 9"/>
</dbReference>
<dbReference type="EMBL" id="OZ034822">
    <property type="protein sequence ID" value="CAL1412765.1"/>
    <property type="molecule type" value="Genomic_DNA"/>
</dbReference>
<evidence type="ECO:0000313" key="2">
    <source>
        <dbReference type="Proteomes" id="UP001497516"/>
    </source>
</evidence>